<dbReference type="RefSeq" id="WP_394482787.1">
    <property type="nucleotide sequence ID" value="NZ_JBIGHV010000009.1"/>
</dbReference>
<keyword evidence="1" id="KW-0812">Transmembrane</keyword>
<feature type="transmembrane region" description="Helical" evidence="1">
    <location>
        <begin position="492"/>
        <end position="516"/>
    </location>
</feature>
<evidence type="ECO:0008006" key="4">
    <source>
        <dbReference type="Google" id="ProtNLM"/>
    </source>
</evidence>
<name>A0ABW7F9Z5_9BURK</name>
<proteinExistence type="predicted"/>
<feature type="transmembrane region" description="Helical" evidence="1">
    <location>
        <begin position="402"/>
        <end position="424"/>
    </location>
</feature>
<comment type="caution">
    <text evidence="2">The sequence shown here is derived from an EMBL/GenBank/DDBJ whole genome shotgun (WGS) entry which is preliminary data.</text>
</comment>
<organism evidence="2 3">
    <name type="scientific">Pelomonas parva</name>
    <dbReference type="NCBI Taxonomy" id="3299032"/>
    <lineage>
        <taxon>Bacteria</taxon>
        <taxon>Pseudomonadati</taxon>
        <taxon>Pseudomonadota</taxon>
        <taxon>Betaproteobacteria</taxon>
        <taxon>Burkholderiales</taxon>
        <taxon>Sphaerotilaceae</taxon>
        <taxon>Roseateles</taxon>
    </lineage>
</organism>
<reference evidence="2 3" key="1">
    <citation type="submission" date="2024-08" db="EMBL/GenBank/DDBJ databases">
        <authorList>
            <person name="Lu H."/>
        </authorList>
    </citation>
    <scope>NUCLEOTIDE SEQUENCE [LARGE SCALE GENOMIC DNA]</scope>
    <source>
        <strain evidence="2 3">LYH14W</strain>
    </source>
</reference>
<dbReference type="InterPro" id="IPR029052">
    <property type="entry name" value="Metallo-depent_PP-like"/>
</dbReference>
<gene>
    <name evidence="2" type="ORF">ACG00Y_22510</name>
</gene>
<evidence type="ECO:0000256" key="1">
    <source>
        <dbReference type="SAM" id="Phobius"/>
    </source>
</evidence>
<protein>
    <recommendedName>
        <fullName evidence="4">Calcineurin-like phosphoesterase domain-containing protein</fullName>
    </recommendedName>
</protein>
<dbReference type="Proteomes" id="UP001606210">
    <property type="component" value="Unassembled WGS sequence"/>
</dbReference>
<keyword evidence="1" id="KW-0472">Membrane</keyword>
<dbReference type="PANTHER" id="PTHR34211">
    <property type="entry name" value="CALCINEURIN-LIKE METALLO-PHOSPHOESTERASE SUPERFAMILY PROTEIN"/>
    <property type="match status" value="1"/>
</dbReference>
<evidence type="ECO:0000313" key="2">
    <source>
        <dbReference type="EMBL" id="MFG6432706.1"/>
    </source>
</evidence>
<feature type="transmembrane region" description="Helical" evidence="1">
    <location>
        <begin position="536"/>
        <end position="565"/>
    </location>
</feature>
<keyword evidence="1" id="KW-1133">Transmembrane helix</keyword>
<dbReference type="PANTHER" id="PTHR34211:SF3">
    <property type="entry name" value="CALCINEURIN-LIKE METALLO-PHOSPHOESTERASE SUPERFAMILY PROTEIN"/>
    <property type="match status" value="1"/>
</dbReference>
<keyword evidence="3" id="KW-1185">Reference proteome</keyword>
<dbReference type="EMBL" id="JBIGHV010000009">
    <property type="protein sequence ID" value="MFG6432706.1"/>
    <property type="molecule type" value="Genomic_DNA"/>
</dbReference>
<accession>A0ABW7F9Z5</accession>
<evidence type="ECO:0000313" key="3">
    <source>
        <dbReference type="Proteomes" id="UP001606210"/>
    </source>
</evidence>
<sequence length="641" mass="71679">MLPHKLGRTNPPHERHPVAWYQPDVLWTAARQVLSSLDQQRNRDGRESQPLPMKVIDRSEPEAAGDFAGECWFDFIADTGDGGNACYAVASAALADELTLDGETLPRGQLLLFGGDLAYPAASTHDYRYRFVEMFEAVRNSHEPTLVRGRRLTLAAIPQNHDWMDSTSTFSRYFTRRNDSSPLLGAKIPQRQTYFCIKLPGGWWALGLDFALDHDIDRDQYEQFEALLSERGLVTEDGHEYHIGAQDRVLLIYPEPYWTRPIGDGADESHPKRYQKLEGLLRARVKLRLAGDLHSYLRWDSVNWGRLVVCGTGGAFTHPTHTKPTTRPVRLQAFDTKDCIPPEPFTSLPALAIGLTEKQGPGSEFQRVEATAYPDAETSKAGCKGNLLALFRRDASGGGGNAWFAVLLGALYWFNAYLNSMPFVDSFKPDGFAAMWRFDMDEYWHVFMLWLKAMVFSPLGFLINLLMAFGCMVMGRETVNELPPTVGAICRWIIMWGIGALHAAVHVLAVYSLEFWGHQLVGELSWIGDRTAPAGLIMHSCLVGLGVFSIGGLVGAFIFGAYLALMSRLGYLTNNGYSALDGQDHKGFLRFRIDKDGGLTAWFIALDRVPRRWKRNEGAGPVWVADDDEASAPRVHDRFGL</sequence>
<feature type="transmembrane region" description="Helical" evidence="1">
    <location>
        <begin position="444"/>
        <end position="471"/>
    </location>
</feature>
<dbReference type="SUPFAM" id="SSF56300">
    <property type="entry name" value="Metallo-dependent phosphatases"/>
    <property type="match status" value="1"/>
</dbReference>